<dbReference type="EMBL" id="REFR01000016">
    <property type="protein sequence ID" value="RMB01481.1"/>
    <property type="molecule type" value="Genomic_DNA"/>
</dbReference>
<comment type="catalytic activity">
    <reaction evidence="4">
        <text>dTTP + H2O = dTMP + diphosphate + H(+)</text>
        <dbReference type="Rhea" id="RHEA:28534"/>
        <dbReference type="ChEBI" id="CHEBI:15377"/>
        <dbReference type="ChEBI" id="CHEBI:15378"/>
        <dbReference type="ChEBI" id="CHEBI:33019"/>
        <dbReference type="ChEBI" id="CHEBI:37568"/>
        <dbReference type="ChEBI" id="CHEBI:63528"/>
        <dbReference type="EC" id="3.6.1.9"/>
    </reaction>
</comment>
<dbReference type="PANTHER" id="PTHR43213">
    <property type="entry name" value="BIFUNCTIONAL DTTP/UTP PYROPHOSPHATASE/METHYLTRANSFERASE PROTEIN-RELATED"/>
    <property type="match status" value="1"/>
</dbReference>
<dbReference type="InterPro" id="IPR029001">
    <property type="entry name" value="ITPase-like_fam"/>
</dbReference>
<dbReference type="SUPFAM" id="SSF52972">
    <property type="entry name" value="ITPase-like"/>
    <property type="match status" value="1"/>
</dbReference>
<evidence type="ECO:0000256" key="2">
    <source>
        <dbReference type="ARBA" id="ARBA00022801"/>
    </source>
</evidence>
<evidence type="ECO:0000256" key="5">
    <source>
        <dbReference type="SAM" id="MobiDB-lite"/>
    </source>
</evidence>
<evidence type="ECO:0000313" key="6">
    <source>
        <dbReference type="EMBL" id="RMB01481.1"/>
    </source>
</evidence>
<dbReference type="HAMAP" id="MF_00528">
    <property type="entry name" value="Maf"/>
    <property type="match status" value="1"/>
</dbReference>
<comment type="catalytic activity">
    <reaction evidence="4">
        <text>UTP + H2O = UMP + diphosphate + H(+)</text>
        <dbReference type="Rhea" id="RHEA:29395"/>
        <dbReference type="ChEBI" id="CHEBI:15377"/>
        <dbReference type="ChEBI" id="CHEBI:15378"/>
        <dbReference type="ChEBI" id="CHEBI:33019"/>
        <dbReference type="ChEBI" id="CHEBI:46398"/>
        <dbReference type="ChEBI" id="CHEBI:57865"/>
        <dbReference type="EC" id="3.6.1.9"/>
    </reaction>
</comment>
<evidence type="ECO:0000256" key="3">
    <source>
        <dbReference type="ARBA" id="ARBA00023080"/>
    </source>
</evidence>
<organism evidence="6 7">
    <name type="scientific">Eilatimonas milleporae</name>
    <dbReference type="NCBI Taxonomy" id="911205"/>
    <lineage>
        <taxon>Bacteria</taxon>
        <taxon>Pseudomonadati</taxon>
        <taxon>Pseudomonadota</taxon>
        <taxon>Alphaproteobacteria</taxon>
        <taxon>Kordiimonadales</taxon>
        <taxon>Kordiimonadaceae</taxon>
        <taxon>Eilatimonas</taxon>
    </lineage>
</organism>
<comment type="caution">
    <text evidence="6">The sequence shown here is derived from an EMBL/GenBank/DDBJ whole genome shotgun (WGS) entry which is preliminary data.</text>
</comment>
<feature type="active site" description="Proton acceptor" evidence="4">
    <location>
        <position position="94"/>
    </location>
</feature>
<dbReference type="GO" id="GO:0005737">
    <property type="term" value="C:cytoplasm"/>
    <property type="evidence" value="ECO:0007669"/>
    <property type="project" value="UniProtKB-SubCell"/>
</dbReference>
<dbReference type="AlphaFoldDB" id="A0A3M0BV77"/>
<protein>
    <recommendedName>
        <fullName evidence="4">dTTP/UTP pyrophosphatase</fullName>
        <shortName evidence="4">dTTPase/UTPase</shortName>
        <ecNumber evidence="4">3.6.1.9</ecNumber>
    </recommendedName>
    <alternativeName>
        <fullName evidence="4">Nucleoside triphosphate pyrophosphatase</fullName>
    </alternativeName>
    <alternativeName>
        <fullName evidence="4">Nucleotide pyrophosphatase</fullName>
        <shortName evidence="4">Nucleotide PPase</shortName>
    </alternativeName>
</protein>
<dbReference type="GO" id="GO:0009117">
    <property type="term" value="P:nucleotide metabolic process"/>
    <property type="evidence" value="ECO:0007669"/>
    <property type="project" value="UniProtKB-KW"/>
</dbReference>
<name>A0A3M0BV77_9PROT</name>
<feature type="region of interest" description="Disordered" evidence="5">
    <location>
        <begin position="1"/>
        <end position="23"/>
    </location>
</feature>
<dbReference type="PANTHER" id="PTHR43213:SF5">
    <property type="entry name" value="BIFUNCTIONAL DTTP_UTP PYROPHOSPHATASE_METHYLTRANSFERASE PROTEIN-RELATED"/>
    <property type="match status" value="1"/>
</dbReference>
<dbReference type="Gene3D" id="3.90.950.10">
    <property type="match status" value="1"/>
</dbReference>
<dbReference type="GO" id="GO:0036218">
    <property type="term" value="F:dTTP diphosphatase activity"/>
    <property type="evidence" value="ECO:0007669"/>
    <property type="project" value="RHEA"/>
</dbReference>
<feature type="site" description="Important for substrate specificity" evidence="4">
    <location>
        <position position="36"/>
    </location>
</feature>
<keyword evidence="3 4" id="KW-0546">Nucleotide metabolism</keyword>
<evidence type="ECO:0000256" key="4">
    <source>
        <dbReference type="HAMAP-Rule" id="MF_00528"/>
    </source>
</evidence>
<dbReference type="FunCoup" id="A0A3M0BV77">
    <property type="interactions" value="362"/>
</dbReference>
<dbReference type="CDD" id="cd00555">
    <property type="entry name" value="Maf"/>
    <property type="match status" value="1"/>
</dbReference>
<proteinExistence type="inferred from homology"/>
<dbReference type="InParanoid" id="A0A3M0BV77"/>
<gene>
    <name evidence="6" type="ORF">BXY39_3666</name>
</gene>
<dbReference type="NCBIfam" id="TIGR00172">
    <property type="entry name" value="maf"/>
    <property type="match status" value="1"/>
</dbReference>
<dbReference type="PIRSF" id="PIRSF006305">
    <property type="entry name" value="Maf"/>
    <property type="match status" value="1"/>
</dbReference>
<evidence type="ECO:0000256" key="1">
    <source>
        <dbReference type="ARBA" id="ARBA00001968"/>
    </source>
</evidence>
<dbReference type="OrthoDB" id="9807767at2"/>
<comment type="caution">
    <text evidence="4">Lacks conserved residue(s) required for the propagation of feature annotation.</text>
</comment>
<comment type="cofactor">
    <cofactor evidence="1 4">
        <name>a divalent metal cation</name>
        <dbReference type="ChEBI" id="CHEBI:60240"/>
    </cofactor>
</comment>
<dbReference type="EC" id="3.6.1.9" evidence="4"/>
<dbReference type="Proteomes" id="UP000271227">
    <property type="component" value="Unassembled WGS sequence"/>
</dbReference>
<keyword evidence="7" id="KW-1185">Reference proteome</keyword>
<evidence type="ECO:0000313" key="7">
    <source>
        <dbReference type="Proteomes" id="UP000271227"/>
    </source>
</evidence>
<dbReference type="Pfam" id="PF02545">
    <property type="entry name" value="Maf"/>
    <property type="match status" value="1"/>
</dbReference>
<comment type="function">
    <text evidence="4">Nucleoside triphosphate pyrophosphatase that hydrolyzes dTTP and UTP. May have a dual role in cell division arrest and in preventing the incorporation of modified nucleotides into cellular nucleic acids.</text>
</comment>
<comment type="similarity">
    <text evidence="4">Belongs to the Maf family. YhdE subfamily.</text>
</comment>
<comment type="subcellular location">
    <subcellularLocation>
        <location evidence="4">Cytoplasm</location>
    </subcellularLocation>
</comment>
<feature type="site" description="Important for substrate specificity" evidence="4">
    <location>
        <position position="95"/>
    </location>
</feature>
<feature type="site" description="Important for substrate specificity" evidence="4">
    <location>
        <position position="178"/>
    </location>
</feature>
<keyword evidence="4" id="KW-0963">Cytoplasm</keyword>
<sequence length="225" mass="23768">MPGPQSAPDLYPQNTASSHTPAVPPVPLVLASASPRRHDLLAQIGITPDLVDPADIDETPHTGETPKIYAERMAREKTGTVAARHSGAVILGADTVVAVGRRILPKAEDEHSAKSCLALLSGRRHRVITGIALTTPDGNSRVKSVTSTVVFKRLSAAEVTAYLACGEWHGKAGGYAIQGLAARFIRQVSGSYSAIVGLPLFEVGGWLETHWRPNRPAGATPPEIP</sequence>
<dbReference type="RefSeq" id="WP_121940300.1">
    <property type="nucleotide sequence ID" value="NZ_REFR01000016.1"/>
</dbReference>
<accession>A0A3M0BV77</accession>
<reference evidence="6 7" key="1">
    <citation type="submission" date="2018-10" db="EMBL/GenBank/DDBJ databases">
        <title>Genomic Encyclopedia of Archaeal and Bacterial Type Strains, Phase II (KMG-II): from individual species to whole genera.</title>
        <authorList>
            <person name="Goeker M."/>
        </authorList>
    </citation>
    <scope>NUCLEOTIDE SEQUENCE [LARGE SCALE GENOMIC DNA]</scope>
    <source>
        <strain evidence="6 7">DSM 25217</strain>
    </source>
</reference>
<dbReference type="GO" id="GO:0036221">
    <property type="term" value="F:UTP diphosphatase activity"/>
    <property type="evidence" value="ECO:0007669"/>
    <property type="project" value="RHEA"/>
</dbReference>
<dbReference type="InterPro" id="IPR003697">
    <property type="entry name" value="Maf-like"/>
</dbReference>
<keyword evidence="2 4" id="KW-0378">Hydrolase</keyword>